<dbReference type="Pfam" id="PF03382">
    <property type="entry name" value="DUF285"/>
    <property type="match status" value="4"/>
</dbReference>
<keyword evidence="2" id="KW-1133">Transmembrane helix</keyword>
<feature type="compositionally biased region" description="Polar residues" evidence="1">
    <location>
        <begin position="72"/>
        <end position="83"/>
    </location>
</feature>
<feature type="domain" description="Mucin binding" evidence="3">
    <location>
        <begin position="753"/>
        <end position="813"/>
    </location>
</feature>
<comment type="caution">
    <text evidence="4">The sequence shown here is derived from an EMBL/GenBank/DDBJ whole genome shotgun (WGS) entry which is preliminary data.</text>
</comment>
<keyword evidence="2" id="KW-0472">Membrane</keyword>
<feature type="transmembrane region" description="Helical" evidence="2">
    <location>
        <begin position="29"/>
        <end position="51"/>
    </location>
</feature>
<accession>A0A242BJW0</accession>
<feature type="transmembrane region" description="Helical" evidence="2">
    <location>
        <begin position="1506"/>
        <end position="1526"/>
    </location>
</feature>
<protein>
    <recommendedName>
        <fullName evidence="3">Mucin binding domain-containing protein</fullName>
    </recommendedName>
</protein>
<dbReference type="NCBIfam" id="TIGR02167">
    <property type="entry name" value="Liste_lipo_26"/>
    <property type="match status" value="10"/>
</dbReference>
<evidence type="ECO:0000259" key="3">
    <source>
        <dbReference type="Pfam" id="PF17965"/>
    </source>
</evidence>
<dbReference type="InterPro" id="IPR005046">
    <property type="entry name" value="DUF285"/>
</dbReference>
<evidence type="ECO:0000313" key="4">
    <source>
        <dbReference type="EMBL" id="OTN95805.1"/>
    </source>
</evidence>
<dbReference type="InterPro" id="IPR032675">
    <property type="entry name" value="LRR_dom_sf"/>
</dbReference>
<name>A0A242BJW0_ENTFC</name>
<organism evidence="4 5">
    <name type="scientific">Enterococcus faecium</name>
    <name type="common">Streptococcus faecium</name>
    <dbReference type="NCBI Taxonomy" id="1352"/>
    <lineage>
        <taxon>Bacteria</taxon>
        <taxon>Bacillati</taxon>
        <taxon>Bacillota</taxon>
        <taxon>Bacilli</taxon>
        <taxon>Lactobacillales</taxon>
        <taxon>Enterococcaceae</taxon>
        <taxon>Enterococcus</taxon>
    </lineage>
</organism>
<proteinExistence type="predicted"/>
<feature type="compositionally biased region" description="Low complexity" evidence="1">
    <location>
        <begin position="84"/>
        <end position="111"/>
    </location>
</feature>
<evidence type="ECO:0000313" key="5">
    <source>
        <dbReference type="Proteomes" id="UP000194885"/>
    </source>
</evidence>
<dbReference type="Proteomes" id="UP000194885">
    <property type="component" value="Unassembled WGS sequence"/>
</dbReference>
<dbReference type="Gene3D" id="3.10.20.320">
    <property type="entry name" value="Putative peptidoglycan bound protein (lpxtg motif)"/>
    <property type="match status" value="1"/>
</dbReference>
<dbReference type="RefSeq" id="WP_086322857.1">
    <property type="nucleotide sequence ID" value="NZ_NGKW01000001.1"/>
</dbReference>
<feature type="compositionally biased region" description="Low complexity" evidence="1">
    <location>
        <begin position="58"/>
        <end position="67"/>
    </location>
</feature>
<reference evidence="4 5" key="1">
    <citation type="submission" date="2017-05" db="EMBL/GenBank/DDBJ databases">
        <title>The Genome Sequence of Enterococcus faecium 7H8_DIV0219.</title>
        <authorList>
            <consortium name="The Broad Institute Genomics Platform"/>
            <consortium name="The Broad Institute Genomic Center for Infectious Diseases"/>
            <person name="Earl A."/>
            <person name="Manson A."/>
            <person name="Schwartman J."/>
            <person name="Gilmore M."/>
            <person name="Abouelleil A."/>
            <person name="Cao P."/>
            <person name="Chapman S."/>
            <person name="Cusick C."/>
            <person name="Shea T."/>
            <person name="Young S."/>
            <person name="Neafsey D."/>
            <person name="Nusbaum C."/>
            <person name="Birren B."/>
        </authorList>
    </citation>
    <scope>NUCLEOTIDE SEQUENCE [LARGE SCALE GENOMIC DNA]</scope>
    <source>
        <strain evidence="4 5">7H8_DIV0219</strain>
    </source>
</reference>
<dbReference type="PANTHER" id="PTHR13318">
    <property type="entry name" value="PARTNER OF PAIRED, ISOFORM B-RELATED"/>
    <property type="match status" value="1"/>
</dbReference>
<dbReference type="InterPro" id="IPR041558">
    <property type="entry name" value="MucBP_2"/>
</dbReference>
<sequence>MNKKKQPTTFGYPQLKNNKKNKQLKDSSYLQGVAALILIFQIATASLAPVYQVAAQTSTTTTTASTVEKPDTTGSSTVTSTMKEASTQASSSSKQSESTESTETADSIETSQSSDVGPDQLKRELVSVIAGFGDTTGVSVTIEDKKIIVDLTSQLSKQVDAIKTAVTPKVPAGYEITITALDATVTGTFGTAPWSLTDDGTLHIGAGVFSATTGTGNSAPWTTTTYASKVKKIIFDGNVTADSLSSGLFQQLTNLQTIEGLGKLDVSKVTDMSRMFWNDRSLISLDVSSWKVDNVQNMQWMFYLNNSLTSLEVSNWKVNNVTNMNSMFGGTTNLTQLDVKNWVPEKVADFSFMFADSGVQSLDFSNWTTAKVITTNMFYRSANTGPSKLTKVTFGPNMNLTVSLPVQTGYNWYYLSDTGNIDLTKQLSSGKYVSGTSTNGTYVIVNPTLPVTADIKYLPTDSTTPLTTQTISGTVGQVKQVTVLDPWTSAELKGQPYVFAIRNDDLMSAFSPPNLSVTLSSDTTDDKSISLQPVIAKGIFGTVKWYMDEAGTLHIGSGTFADSSGTSPWQANSSNIKNIIFEGNVTAATDSRSLFDGLNNVVSIKGLDKLDVKNIENAKRMFADMKSLKEIGGLSNWSTGNVTNMSEMFNGASALNSLDFTNWNTSNVTNMDQMLSGMSALQKITFGSGFVTSQAISNSVGQVDLPNDTTTIQWQSVAGGSVEAPLGMTYVGSYDSAVSKPDTYVLANVKTDAVIKYVDAVTGTEIASETVTGAVGDKINYNVLDPWKSSELKDKLYVFTATAENKLAAYSHDPVSLTLALDSSDDQIIQLQEVKAKGINGEVKWYIDRNNALHLGPGIYGIGGWQGYKDTITSIEIEGKIKLFDPYAYKLFYEFINVTSITGLDNMDVSAVTDMQSMFSRDYKLKSLDLSSWDTSNVTNMSSMFENLSSLEILDLSTWDTSNVTDMSRMFAFVQNIEDLDISGFDTHNVKNMQSMFIQSALKTLDLGTWDTSNVTDMSGMMGFMPKLEKINLGTWETQSVETTSVMFFGDSTLTELNLSFTDTPNLKDISNMLTGMTNLSKLIIGKGLETSNIEITASSPNKSMDLPNTQDEGVWQNIGNGTEENPAGDQMITAYDSTVSPADTYFLLKQANVDYQILDYYGNPQPLVTDKTVLGKVGGTVSYEVQDPWKFDDLKKYPIVFAGDGLAAFDYDPTTNPDLIPVQITLDGISQGHINIKPVFYNLITDPVTGARSFVSGKGIFGDVKWYIDPEGILHIGSGTFADTNGKSPWADFKETITGIIFEGNVKAGADSSLLFSDLPAVKGIQNMDRLDVSGVTNMAGMFENSPQLTSLDLSTWEVSNVENMQTIFQGTTNLTDLNIKNWDVDQVTNMGGAFASSGLSNLDLTGWNTAKATDHSGMFADMTNLKQITFDKGFDLKVELPNTTDTLKWRNLSVADGGTVEKPAGTNFFDVYDGEPSSADTYVLGPDDTQIASIFPNTGSNFRLYTLISASFMIILSLFGLIWFRKTQAER</sequence>
<keyword evidence="2" id="KW-0812">Transmembrane</keyword>
<evidence type="ECO:0000256" key="2">
    <source>
        <dbReference type="SAM" id="Phobius"/>
    </source>
</evidence>
<feature type="region of interest" description="Disordered" evidence="1">
    <location>
        <begin position="58"/>
        <end position="119"/>
    </location>
</feature>
<dbReference type="GO" id="GO:0019005">
    <property type="term" value="C:SCF ubiquitin ligase complex"/>
    <property type="evidence" value="ECO:0007669"/>
    <property type="project" value="TreeGrafter"/>
</dbReference>
<evidence type="ECO:0000256" key="1">
    <source>
        <dbReference type="SAM" id="MobiDB-lite"/>
    </source>
</evidence>
<dbReference type="Gene3D" id="3.80.10.10">
    <property type="entry name" value="Ribonuclease Inhibitor"/>
    <property type="match status" value="4"/>
</dbReference>
<dbReference type="GO" id="GO:0031146">
    <property type="term" value="P:SCF-dependent proteasomal ubiquitin-dependent protein catabolic process"/>
    <property type="evidence" value="ECO:0007669"/>
    <property type="project" value="TreeGrafter"/>
</dbReference>
<dbReference type="Pfam" id="PF17965">
    <property type="entry name" value="MucBP_2"/>
    <property type="match status" value="1"/>
</dbReference>
<dbReference type="SUPFAM" id="SSF52058">
    <property type="entry name" value="L domain-like"/>
    <property type="match status" value="2"/>
</dbReference>
<dbReference type="InterPro" id="IPR011889">
    <property type="entry name" value="Liste_lipo_26"/>
</dbReference>
<gene>
    <name evidence="4" type="ORF">A5810_000110</name>
</gene>
<dbReference type="EMBL" id="NGKW01000001">
    <property type="protein sequence ID" value="OTN95805.1"/>
    <property type="molecule type" value="Genomic_DNA"/>
</dbReference>